<organism evidence="1 2">
    <name type="scientific">Faecalibacter macacae</name>
    <dbReference type="NCBI Taxonomy" id="1859289"/>
    <lineage>
        <taxon>Bacteria</taxon>
        <taxon>Pseudomonadati</taxon>
        <taxon>Bacteroidota</taxon>
        <taxon>Flavobacteriia</taxon>
        <taxon>Flavobacteriales</taxon>
        <taxon>Weeksellaceae</taxon>
        <taxon>Faecalibacter</taxon>
    </lineage>
</organism>
<dbReference type="AlphaFoldDB" id="A0A3L9MJI9"/>
<proteinExistence type="predicted"/>
<evidence type="ECO:0000313" key="1">
    <source>
        <dbReference type="EMBL" id="RLZ12805.1"/>
    </source>
</evidence>
<reference evidence="1 2" key="1">
    <citation type="submission" date="2018-10" db="EMBL/GenBank/DDBJ databases">
        <authorList>
            <person name="Chen X."/>
        </authorList>
    </citation>
    <scope>NUCLEOTIDE SEQUENCE [LARGE SCALE GENOMIC DNA]</scope>
    <source>
        <strain evidence="1 2">YIM 102668</strain>
    </source>
</reference>
<sequence length="149" mass="17019">MKKLLLLTLAGLFFSCEEAKNTDKIHENADGEITVGKNFVVDRPMAVVVAPTEEQLKEAKKIMGEDYQIYYGDGAQFLNEANQLLEQNKIETIDRLANEIITFSTAEGKLYDVNLTDKTFAVLLFNGKDEPKDLEFEHFTPEFIQEYMK</sequence>
<comment type="caution">
    <text evidence="1">The sequence shown here is derived from an EMBL/GenBank/DDBJ whole genome shotgun (WGS) entry which is preliminary data.</text>
</comment>
<evidence type="ECO:0000313" key="2">
    <source>
        <dbReference type="Proteomes" id="UP000275348"/>
    </source>
</evidence>
<dbReference type="EMBL" id="RDOJ01000001">
    <property type="protein sequence ID" value="RLZ12805.1"/>
    <property type="molecule type" value="Genomic_DNA"/>
</dbReference>
<dbReference type="PROSITE" id="PS51257">
    <property type="entry name" value="PROKAR_LIPOPROTEIN"/>
    <property type="match status" value="1"/>
</dbReference>
<accession>A0A3L9MJI9</accession>
<dbReference type="Proteomes" id="UP000275348">
    <property type="component" value="Unassembled WGS sequence"/>
</dbReference>
<dbReference type="OrthoDB" id="885909at2"/>
<protein>
    <submittedName>
        <fullName evidence="1">Uncharacterized protein</fullName>
    </submittedName>
</protein>
<gene>
    <name evidence="1" type="ORF">EAH69_01225</name>
</gene>
<name>A0A3L9MJI9_9FLAO</name>
<dbReference type="RefSeq" id="WP_121933379.1">
    <property type="nucleotide sequence ID" value="NZ_RDOJ01000001.1"/>
</dbReference>
<keyword evidence="2" id="KW-1185">Reference proteome</keyword>